<dbReference type="Proteomes" id="UP000244201">
    <property type="component" value="Plasmid pSLUN2"/>
</dbReference>
<gene>
    <name evidence="2" type="ORF">SLUN_38835</name>
</gene>
<keyword evidence="2" id="KW-0614">Plasmid</keyword>
<keyword evidence="3" id="KW-1185">Reference proteome</keyword>
<dbReference type="KEGG" id="slk:SLUN_38835"/>
<name>A0A2R4TFX1_9ACTN</name>
<dbReference type="AlphaFoldDB" id="A0A2R4TFX1"/>
<evidence type="ECO:0000313" key="3">
    <source>
        <dbReference type="Proteomes" id="UP000244201"/>
    </source>
</evidence>
<accession>A0A2R4TFX1</accession>
<organism evidence="2 3">
    <name type="scientific">Streptomyces lunaelactis</name>
    <dbReference type="NCBI Taxonomy" id="1535768"/>
    <lineage>
        <taxon>Bacteria</taxon>
        <taxon>Bacillati</taxon>
        <taxon>Actinomycetota</taxon>
        <taxon>Actinomycetes</taxon>
        <taxon>Kitasatosporales</taxon>
        <taxon>Streptomycetaceae</taxon>
        <taxon>Streptomyces</taxon>
    </lineage>
</organism>
<proteinExistence type="predicted"/>
<dbReference type="EMBL" id="CP026306">
    <property type="protein sequence ID" value="AVZ77987.1"/>
    <property type="molecule type" value="Genomic_DNA"/>
</dbReference>
<sequence>MTAVTDTNGIDAAAAIGAYFAERTAQARAEAEKANAALAEAEQAAAAFAERQELPPAVGAMKQGWEVAGWFTDRSTRIASDAIDGKASREQYEHAKAERQAVLDWLDANGYEVPAPYRS</sequence>
<keyword evidence="1" id="KW-0175">Coiled coil</keyword>
<feature type="coiled-coil region" evidence="1">
    <location>
        <begin position="21"/>
        <end position="51"/>
    </location>
</feature>
<protein>
    <submittedName>
        <fullName evidence="2">Uncharacterized protein</fullName>
    </submittedName>
</protein>
<reference evidence="2 3" key="1">
    <citation type="submission" date="2018-01" db="EMBL/GenBank/DDBJ databases">
        <title>Complete genome sequence of Streptomyces lunaelactis MM109T, a Ferroverdin A producer isolated from cave moonmilk deposits.</title>
        <authorList>
            <person name="Naome A."/>
            <person name="Martinet L."/>
            <person name="Maciejewska M."/>
            <person name="Anderssen S."/>
            <person name="Adam D."/>
            <person name="Tenconi E."/>
            <person name="Deflandre B."/>
            <person name="Arguelles-Arias A."/>
            <person name="Calusinska M."/>
            <person name="Copieters W."/>
            <person name="Karim L."/>
            <person name="Hanikenne M."/>
            <person name="Baurain D."/>
            <person name="van Wezel G."/>
            <person name="Smargiasso N."/>
            <person name="de Pauw E."/>
            <person name="Delfosse P."/>
            <person name="Rigali S."/>
        </authorList>
    </citation>
    <scope>NUCLEOTIDE SEQUENCE [LARGE SCALE GENOMIC DNA]</scope>
    <source>
        <strain evidence="2 3">MM109</strain>
        <plasmid evidence="3">Plasmid pslun2</plasmid>
    </source>
</reference>
<geneLocation type="plasmid" evidence="3">
    <name>pslun2</name>
</geneLocation>
<evidence type="ECO:0000313" key="2">
    <source>
        <dbReference type="EMBL" id="AVZ77987.1"/>
    </source>
</evidence>
<evidence type="ECO:0000256" key="1">
    <source>
        <dbReference type="SAM" id="Coils"/>
    </source>
</evidence>